<evidence type="ECO:0000313" key="2">
    <source>
        <dbReference type="Proteomes" id="UP000092444"/>
    </source>
</evidence>
<dbReference type="AlphaFoldDB" id="A0A1B0FAA7"/>
<dbReference type="Proteomes" id="UP000092444">
    <property type="component" value="Unassembled WGS sequence"/>
</dbReference>
<protein>
    <submittedName>
        <fullName evidence="1">Uncharacterized protein</fullName>
    </submittedName>
</protein>
<evidence type="ECO:0000313" key="1">
    <source>
        <dbReference type="EnsemblMetazoa" id="GMOY000449-PA"/>
    </source>
</evidence>
<name>A0A1B0FAA7_GLOMM</name>
<reference evidence="1" key="1">
    <citation type="submission" date="2020-05" db="UniProtKB">
        <authorList>
            <consortium name="EnsemblMetazoa"/>
        </authorList>
    </citation>
    <scope>IDENTIFICATION</scope>
    <source>
        <strain evidence="1">Yale</strain>
    </source>
</reference>
<dbReference type="EMBL" id="CCAG010020857">
    <property type="status" value="NOT_ANNOTATED_CDS"/>
    <property type="molecule type" value="Genomic_DNA"/>
</dbReference>
<dbReference type="EnsemblMetazoa" id="GMOY000449-RA">
    <property type="protein sequence ID" value="GMOY000449-PA"/>
    <property type="gene ID" value="GMOY000449"/>
</dbReference>
<organism evidence="1 2">
    <name type="scientific">Glossina morsitans morsitans</name>
    <name type="common">Savannah tsetse fly</name>
    <dbReference type="NCBI Taxonomy" id="37546"/>
    <lineage>
        <taxon>Eukaryota</taxon>
        <taxon>Metazoa</taxon>
        <taxon>Ecdysozoa</taxon>
        <taxon>Arthropoda</taxon>
        <taxon>Hexapoda</taxon>
        <taxon>Insecta</taxon>
        <taxon>Pterygota</taxon>
        <taxon>Neoptera</taxon>
        <taxon>Endopterygota</taxon>
        <taxon>Diptera</taxon>
        <taxon>Brachycera</taxon>
        <taxon>Muscomorpha</taxon>
        <taxon>Hippoboscoidea</taxon>
        <taxon>Glossinidae</taxon>
        <taxon>Glossina</taxon>
    </lineage>
</organism>
<dbReference type="VEuPathDB" id="VectorBase:GMOY000449"/>
<accession>A0A1B0FAA7</accession>
<proteinExistence type="predicted"/>
<keyword evidence="2" id="KW-1185">Reference proteome</keyword>
<sequence>MTTYVWDETTASRGSQEVASRILKHMEDITTQKHVRAYSDACSMQKENFRHDFKFQILDLSPKRGRPKFSEILKHFHYTPPLDSVMEEKHKDIMCLLPCNPPVFREHFKNLKNWK</sequence>